<comment type="cofactor">
    <cofactor evidence="8">
        <name>Mg(2+)</name>
        <dbReference type="ChEBI" id="CHEBI:18420"/>
    </cofactor>
    <text evidence="8">Binds 1 Mg(2+) ion per subunit.</text>
</comment>
<feature type="binding site" description="in other chain" evidence="8">
    <location>
        <begin position="15"/>
        <end position="18"/>
    </location>
    <ligand>
        <name>IMP</name>
        <dbReference type="ChEBI" id="CHEBI:58053"/>
        <note>ligand shared between dimeric partners</note>
    </ligand>
</feature>
<keyword evidence="3 8" id="KW-0479">Metal-binding</keyword>
<dbReference type="GO" id="GO:0044208">
    <property type="term" value="P:'de novo' AMP biosynthetic process"/>
    <property type="evidence" value="ECO:0007669"/>
    <property type="project" value="UniProtKB-UniRule"/>
</dbReference>
<dbReference type="UniPathway" id="UPA00075">
    <property type="reaction ID" value="UER00335"/>
</dbReference>
<keyword evidence="2 8" id="KW-0436">Ligase</keyword>
<feature type="active site" description="Proton donor" evidence="8">
    <location>
        <position position="43"/>
    </location>
</feature>
<dbReference type="HAMAP" id="MF_00011">
    <property type="entry name" value="Adenylosucc_synth"/>
    <property type="match status" value="1"/>
</dbReference>
<feature type="binding site" evidence="8">
    <location>
        <position position="42"/>
    </location>
    <ligand>
        <name>Mg(2+)</name>
        <dbReference type="ChEBI" id="CHEBI:18420"/>
    </ligand>
</feature>
<comment type="pathway">
    <text evidence="8 10">Purine metabolism; AMP biosynthesis via de novo pathway; AMP from IMP: step 1/2.</text>
</comment>
<feature type="binding site" evidence="8">
    <location>
        <begin position="283"/>
        <end position="289"/>
    </location>
    <ligand>
        <name>substrate</name>
    </ligand>
</feature>
<organism evidence="11 12">
    <name type="scientific">Coprothermobacter proteolyticus (strain ATCC 35245 / DSM 5265 / OCM 4 / BT)</name>
    <dbReference type="NCBI Taxonomy" id="309798"/>
    <lineage>
        <taxon>Bacteria</taxon>
        <taxon>Pseudomonadati</taxon>
        <taxon>Coprothermobacterota</taxon>
        <taxon>Coprothermobacteria</taxon>
        <taxon>Coprothermobacterales</taxon>
        <taxon>Coprothermobacteraceae</taxon>
        <taxon>Coprothermobacter</taxon>
    </lineage>
</organism>
<dbReference type="InterPro" id="IPR027417">
    <property type="entry name" value="P-loop_NTPase"/>
</dbReference>
<keyword evidence="12" id="KW-1185">Reference proteome</keyword>
<dbReference type="NCBIfam" id="TIGR00184">
    <property type="entry name" value="purA"/>
    <property type="match status" value="1"/>
</dbReference>
<evidence type="ECO:0000256" key="2">
    <source>
        <dbReference type="ARBA" id="ARBA00022598"/>
    </source>
</evidence>
<dbReference type="AlphaFoldDB" id="B5Y8A7"/>
<accession>B5Y8A7</accession>
<dbReference type="InterPro" id="IPR018220">
    <property type="entry name" value="Adenylosuccin_syn_GTP-bd"/>
</dbReference>
<dbReference type="eggNOG" id="COG0104">
    <property type="taxonomic scope" value="Bacteria"/>
</dbReference>
<feature type="binding site" evidence="8">
    <location>
        <position position="15"/>
    </location>
    <ligand>
        <name>Mg(2+)</name>
        <dbReference type="ChEBI" id="CHEBI:18420"/>
    </ligand>
</feature>
<evidence type="ECO:0000256" key="8">
    <source>
        <dbReference type="HAMAP-Rule" id="MF_00011"/>
    </source>
</evidence>
<evidence type="ECO:0000313" key="11">
    <source>
        <dbReference type="EMBL" id="ACI17949.1"/>
    </source>
</evidence>
<feature type="binding site" description="in other chain" evidence="8">
    <location>
        <position position="208"/>
    </location>
    <ligand>
        <name>IMP</name>
        <dbReference type="ChEBI" id="CHEBI:58053"/>
        <note>ligand shared between dimeric partners</note>
    </ligand>
</feature>
<comment type="subunit">
    <text evidence="1 8">Homodimer.</text>
</comment>
<evidence type="ECO:0000256" key="9">
    <source>
        <dbReference type="PROSITE-ProRule" id="PRU10134"/>
    </source>
</evidence>
<gene>
    <name evidence="8 11" type="primary">purA</name>
    <name evidence="11" type="ordered locus">COPRO5265_0655</name>
</gene>
<dbReference type="GO" id="GO:0000287">
    <property type="term" value="F:magnesium ion binding"/>
    <property type="evidence" value="ECO:0007669"/>
    <property type="project" value="UniProtKB-UniRule"/>
</dbReference>
<dbReference type="GO" id="GO:0046040">
    <property type="term" value="P:IMP metabolic process"/>
    <property type="evidence" value="ECO:0007669"/>
    <property type="project" value="TreeGrafter"/>
</dbReference>
<keyword evidence="8" id="KW-0963">Cytoplasm</keyword>
<reference evidence="11 12" key="2">
    <citation type="journal article" date="2014" name="Genome Announc.">
        <title>Complete Genome Sequence of Coprothermobacter proteolyticus DSM 5265.</title>
        <authorList>
            <person name="Alexiev A."/>
            <person name="Coil D.A."/>
            <person name="Badger J.H."/>
            <person name="Enticknap J."/>
            <person name="Ward N."/>
            <person name="Robb F.T."/>
            <person name="Eisen J.A."/>
        </authorList>
    </citation>
    <scope>NUCLEOTIDE SEQUENCE [LARGE SCALE GENOMIC DNA]</scope>
    <source>
        <strain evidence="12">ATCC 35245 / DSM 5265 / OCM 4 / BT</strain>
    </source>
</reference>
<dbReference type="Pfam" id="PF00709">
    <property type="entry name" value="Adenylsucc_synt"/>
    <property type="match status" value="1"/>
</dbReference>
<dbReference type="InterPro" id="IPR042111">
    <property type="entry name" value="Adenylosuccinate_synth_dom3"/>
</dbReference>
<feature type="binding site" description="in other chain" evidence="8">
    <location>
        <position position="223"/>
    </location>
    <ligand>
        <name>IMP</name>
        <dbReference type="ChEBI" id="CHEBI:58053"/>
        <note>ligand shared between dimeric partners</note>
    </ligand>
</feature>
<dbReference type="SUPFAM" id="SSF52540">
    <property type="entry name" value="P-loop containing nucleoside triphosphate hydrolases"/>
    <property type="match status" value="1"/>
</dbReference>
<dbReference type="InterPro" id="IPR042109">
    <property type="entry name" value="Adenylosuccinate_synth_dom1"/>
</dbReference>
<evidence type="ECO:0000313" key="12">
    <source>
        <dbReference type="Proteomes" id="UP000001732"/>
    </source>
</evidence>
<name>B5Y8A7_COPPD</name>
<dbReference type="PROSITE" id="PS00513">
    <property type="entry name" value="ADENYLOSUCCIN_SYN_2"/>
    <property type="match status" value="1"/>
</dbReference>
<feature type="binding site" evidence="8">
    <location>
        <begin position="394"/>
        <end position="396"/>
    </location>
    <ligand>
        <name>GTP</name>
        <dbReference type="ChEBI" id="CHEBI:37565"/>
    </ligand>
</feature>
<feature type="binding site" description="in other chain" evidence="8">
    <location>
        <begin position="40"/>
        <end position="43"/>
    </location>
    <ligand>
        <name>IMP</name>
        <dbReference type="ChEBI" id="CHEBI:58053"/>
        <note>ligand shared between dimeric partners</note>
    </ligand>
</feature>
<dbReference type="CDD" id="cd03108">
    <property type="entry name" value="AdSS"/>
    <property type="match status" value="1"/>
</dbReference>
<comment type="similarity">
    <text evidence="8 10">Belongs to the adenylosuccinate synthetase family.</text>
</comment>
<keyword evidence="6 8" id="KW-0460">Magnesium</keyword>
<dbReference type="NCBIfam" id="NF002223">
    <property type="entry name" value="PRK01117.1"/>
    <property type="match status" value="1"/>
</dbReference>
<comment type="subcellular location">
    <subcellularLocation>
        <location evidence="8">Cytoplasm</location>
    </subcellularLocation>
</comment>
<dbReference type="EC" id="6.3.4.4" evidence="8 10"/>
<dbReference type="PANTHER" id="PTHR11846">
    <property type="entry name" value="ADENYLOSUCCINATE SYNTHETASE"/>
    <property type="match status" value="1"/>
</dbReference>
<proteinExistence type="inferred from homology"/>
<feature type="binding site" evidence="8">
    <location>
        <begin position="315"/>
        <end position="317"/>
    </location>
    <ligand>
        <name>GTP</name>
        <dbReference type="ChEBI" id="CHEBI:37565"/>
    </ligand>
</feature>
<dbReference type="EMBL" id="CP001145">
    <property type="protein sequence ID" value="ACI17949.1"/>
    <property type="molecule type" value="Genomic_DNA"/>
</dbReference>
<evidence type="ECO:0000256" key="4">
    <source>
        <dbReference type="ARBA" id="ARBA00022741"/>
    </source>
</evidence>
<protein>
    <recommendedName>
        <fullName evidence="8 10">Adenylosuccinate synthetase</fullName>
        <shortName evidence="8">AMPSase</shortName>
        <shortName evidence="8">AdSS</shortName>
        <ecNumber evidence="8 10">6.3.4.4</ecNumber>
    </recommendedName>
    <alternativeName>
        <fullName evidence="8">IMP--aspartate ligase</fullName>
    </alternativeName>
</protein>
<evidence type="ECO:0000256" key="10">
    <source>
        <dbReference type="RuleBase" id="RU000520"/>
    </source>
</evidence>
<dbReference type="RefSeq" id="WP_012544600.1">
    <property type="nucleotide sequence ID" value="NC_011295.1"/>
</dbReference>
<feature type="binding site" description="in other chain" evidence="8">
    <location>
        <position position="124"/>
    </location>
    <ligand>
        <name>IMP</name>
        <dbReference type="ChEBI" id="CHEBI:58053"/>
        <note>ligand shared between dimeric partners</note>
    </ligand>
</feature>
<dbReference type="SMART" id="SM00788">
    <property type="entry name" value="Adenylsucc_synt"/>
    <property type="match status" value="1"/>
</dbReference>
<dbReference type="GO" id="GO:0005525">
    <property type="term" value="F:GTP binding"/>
    <property type="evidence" value="ECO:0007669"/>
    <property type="project" value="UniProtKB-UniRule"/>
</dbReference>
<sequence>MHVSADLVCGLQWGDEGKGKAVDYISKNYDVVARFNGGDNAGHTVVHQGSTYKFHVIPSGVLRGCLGVIGSGVVLNPSSLEEELRQLSGDEKIVISKRAHLILPSYKLLDQKLESLKGDKVGTTGRGIGPAYGFKAFRFGVRVGDLFQDGLEEKLSEIRRLVESLNVEWIQPDVKHWKEVLAPYVGDDYKVLHEAYLEGRRILFEAAQGVLLDLDFGTYPFVTSSYTFTNGVHAGSGFNAKELGDIIGVSKAYTTRVGNGAFPSEVFGETADHIREQGAEFGTTTGRPRRVGWLDLVALRYAVRVSGCNKVFLTKVDVLSGLDKVGLITSYEVDGQRYSDWFDFSQGALELVKPIVEWCNGWGSVLNEGKLNANLLAFMEAVEGAAGAKIQWVSYGPSDHETLCML</sequence>
<keyword evidence="7 8" id="KW-0342">GTP-binding</keyword>
<feature type="binding site" evidence="8">
    <location>
        <begin position="14"/>
        <end position="20"/>
    </location>
    <ligand>
        <name>GTP</name>
        <dbReference type="ChEBI" id="CHEBI:37565"/>
    </ligand>
</feature>
<dbReference type="InterPro" id="IPR001114">
    <property type="entry name" value="Adenylosuccinate_synthetase"/>
</dbReference>
<comment type="catalytic activity">
    <reaction evidence="8 10">
        <text>IMP + L-aspartate + GTP = N(6)-(1,2-dicarboxyethyl)-AMP + GDP + phosphate + 2 H(+)</text>
        <dbReference type="Rhea" id="RHEA:15753"/>
        <dbReference type="ChEBI" id="CHEBI:15378"/>
        <dbReference type="ChEBI" id="CHEBI:29991"/>
        <dbReference type="ChEBI" id="CHEBI:37565"/>
        <dbReference type="ChEBI" id="CHEBI:43474"/>
        <dbReference type="ChEBI" id="CHEBI:57567"/>
        <dbReference type="ChEBI" id="CHEBI:58053"/>
        <dbReference type="ChEBI" id="CHEBI:58189"/>
        <dbReference type="EC" id="6.3.4.4"/>
    </reaction>
</comment>
<dbReference type="InterPro" id="IPR042110">
    <property type="entry name" value="Adenylosuccinate_synth_dom2"/>
</dbReference>
<dbReference type="PANTHER" id="PTHR11846:SF0">
    <property type="entry name" value="ADENYLOSUCCINATE SYNTHETASE"/>
    <property type="match status" value="1"/>
</dbReference>
<dbReference type="PROSITE" id="PS01266">
    <property type="entry name" value="ADENYLOSUCCIN_SYN_1"/>
    <property type="match status" value="1"/>
</dbReference>
<keyword evidence="5 8" id="KW-0658">Purine biosynthesis</keyword>
<evidence type="ECO:0000256" key="7">
    <source>
        <dbReference type="ARBA" id="ARBA00023134"/>
    </source>
</evidence>
<dbReference type="Gene3D" id="3.90.170.10">
    <property type="entry name" value="Adenylosuccinate Synthetase, subunit A, domain 3"/>
    <property type="match status" value="1"/>
</dbReference>
<dbReference type="GO" id="GO:0004019">
    <property type="term" value="F:adenylosuccinate synthase activity"/>
    <property type="evidence" value="ECO:0007669"/>
    <property type="project" value="UniProtKB-UniRule"/>
</dbReference>
<keyword evidence="4 8" id="KW-0547">Nucleotide-binding</keyword>
<dbReference type="InterPro" id="IPR033128">
    <property type="entry name" value="Adenylosuccin_syn_Lys_AS"/>
</dbReference>
<evidence type="ECO:0000256" key="5">
    <source>
        <dbReference type="ARBA" id="ARBA00022755"/>
    </source>
</evidence>
<dbReference type="Proteomes" id="UP000001732">
    <property type="component" value="Chromosome"/>
</dbReference>
<dbReference type="KEGG" id="cpo:COPRO5265_0655"/>
<feature type="active site" description="Proton acceptor" evidence="8">
    <location>
        <position position="15"/>
    </location>
</feature>
<feature type="binding site" evidence="8">
    <location>
        <position position="138"/>
    </location>
    <ligand>
        <name>IMP</name>
        <dbReference type="ChEBI" id="CHEBI:58053"/>
        <note>ligand shared between dimeric partners</note>
    </ligand>
</feature>
<dbReference type="Gene3D" id="1.10.300.10">
    <property type="entry name" value="Adenylosuccinate Synthetase, subunit A, domain 2"/>
    <property type="match status" value="1"/>
</dbReference>
<evidence type="ECO:0000256" key="6">
    <source>
        <dbReference type="ARBA" id="ARBA00022842"/>
    </source>
</evidence>
<feature type="binding site" description="in other chain" evidence="8">
    <location>
        <position position="287"/>
    </location>
    <ligand>
        <name>IMP</name>
        <dbReference type="ChEBI" id="CHEBI:58053"/>
        <note>ligand shared between dimeric partners</note>
    </ligand>
</feature>
<dbReference type="STRING" id="309798.COPRO5265_0655"/>
<feature type="active site" evidence="9">
    <location>
        <position position="135"/>
    </location>
</feature>
<feature type="binding site" evidence="8">
    <location>
        <position position="289"/>
    </location>
    <ligand>
        <name>GTP</name>
        <dbReference type="ChEBI" id="CHEBI:37565"/>
    </ligand>
</feature>
<reference evidence="12" key="1">
    <citation type="submission" date="2008-08" db="EMBL/GenBank/DDBJ databases">
        <title>The complete genome sequence of Coprothermobacter proteolyticus strain ATCC 5245 / DSM 5265 / BT.</title>
        <authorList>
            <person name="Dodson R.J."/>
            <person name="Durkin A.S."/>
            <person name="Wu M."/>
            <person name="Eisen J."/>
            <person name="Sutton G."/>
        </authorList>
    </citation>
    <scope>NUCLEOTIDE SEQUENCE [LARGE SCALE GENOMIC DNA]</scope>
    <source>
        <strain evidence="12">ATCC 35245 / DSM 5265 / OCM 4 / BT</strain>
    </source>
</reference>
<feature type="binding site" evidence="8">
    <location>
        <begin position="42"/>
        <end position="44"/>
    </location>
    <ligand>
        <name>GTP</name>
        <dbReference type="ChEBI" id="CHEBI:37565"/>
    </ligand>
</feature>
<comment type="function">
    <text evidence="8">Plays an important role in the de novo pathway of purine nucleotide biosynthesis. Catalyzes the first committed step in the biosynthesis of AMP from IMP.</text>
</comment>
<dbReference type="GO" id="GO:0005737">
    <property type="term" value="C:cytoplasm"/>
    <property type="evidence" value="ECO:0007669"/>
    <property type="project" value="UniProtKB-SubCell"/>
</dbReference>
<dbReference type="Gene3D" id="3.40.440.10">
    <property type="entry name" value="Adenylosuccinate Synthetase, subunit A, domain 1"/>
    <property type="match status" value="1"/>
</dbReference>
<evidence type="ECO:0000256" key="1">
    <source>
        <dbReference type="ARBA" id="ARBA00011738"/>
    </source>
</evidence>
<evidence type="ECO:0000256" key="3">
    <source>
        <dbReference type="ARBA" id="ARBA00022723"/>
    </source>
</evidence>